<dbReference type="EMBL" id="DVJQ01000032">
    <property type="protein sequence ID" value="HIS74117.1"/>
    <property type="molecule type" value="Genomic_DNA"/>
</dbReference>
<sequence>MESPISKSCINDFTFKQMIKEAKALQVKNTLDKIGEFNGSHQQDILERVLENTSGLRVRNKFKALKNATRNF</sequence>
<gene>
    <name evidence="1" type="ORF">IAA86_03745</name>
</gene>
<organism evidence="1 2">
    <name type="scientific">Candidatus Galligastranaerophilus intestinavium</name>
    <dbReference type="NCBI Taxonomy" id="2840836"/>
    <lineage>
        <taxon>Bacteria</taxon>
        <taxon>Candidatus Galligastranaerophilus</taxon>
    </lineage>
</organism>
<accession>A0A9D1FI44</accession>
<reference evidence="1" key="2">
    <citation type="journal article" date="2021" name="PeerJ">
        <title>Extensive microbial diversity within the chicken gut microbiome revealed by metagenomics and culture.</title>
        <authorList>
            <person name="Gilroy R."/>
            <person name="Ravi A."/>
            <person name="Getino M."/>
            <person name="Pursley I."/>
            <person name="Horton D.L."/>
            <person name="Alikhan N.F."/>
            <person name="Baker D."/>
            <person name="Gharbi K."/>
            <person name="Hall N."/>
            <person name="Watson M."/>
            <person name="Adriaenssens E.M."/>
            <person name="Foster-Nyarko E."/>
            <person name="Jarju S."/>
            <person name="Secka A."/>
            <person name="Antonio M."/>
            <person name="Oren A."/>
            <person name="Chaudhuri R.R."/>
            <person name="La Ragione R."/>
            <person name="Hildebrand F."/>
            <person name="Pallen M.J."/>
        </authorList>
    </citation>
    <scope>NUCLEOTIDE SEQUENCE</scope>
    <source>
        <strain evidence="1">CHK152-2871</strain>
    </source>
</reference>
<evidence type="ECO:0000313" key="1">
    <source>
        <dbReference type="EMBL" id="HIS74117.1"/>
    </source>
</evidence>
<proteinExistence type="predicted"/>
<protein>
    <submittedName>
        <fullName evidence="1">Uncharacterized protein</fullName>
    </submittedName>
</protein>
<dbReference type="Proteomes" id="UP000886865">
    <property type="component" value="Unassembled WGS sequence"/>
</dbReference>
<name>A0A9D1FI44_9BACT</name>
<evidence type="ECO:0000313" key="2">
    <source>
        <dbReference type="Proteomes" id="UP000886865"/>
    </source>
</evidence>
<comment type="caution">
    <text evidence="1">The sequence shown here is derived from an EMBL/GenBank/DDBJ whole genome shotgun (WGS) entry which is preliminary data.</text>
</comment>
<reference evidence="1" key="1">
    <citation type="submission" date="2020-10" db="EMBL/GenBank/DDBJ databases">
        <authorList>
            <person name="Gilroy R."/>
        </authorList>
    </citation>
    <scope>NUCLEOTIDE SEQUENCE</scope>
    <source>
        <strain evidence="1">CHK152-2871</strain>
    </source>
</reference>
<dbReference type="AlphaFoldDB" id="A0A9D1FI44"/>